<dbReference type="InterPro" id="IPR036597">
    <property type="entry name" value="Fido-like_dom_sf"/>
</dbReference>
<evidence type="ECO:0000256" key="7">
    <source>
        <dbReference type="ARBA" id="ARBA00022989"/>
    </source>
</evidence>
<dbReference type="GO" id="GO:0005524">
    <property type="term" value="F:ATP binding"/>
    <property type="evidence" value="ECO:0007669"/>
    <property type="project" value="UniProtKB-KW"/>
</dbReference>
<evidence type="ECO:0000313" key="13">
    <source>
        <dbReference type="Proteomes" id="UP000644610"/>
    </source>
</evidence>
<evidence type="ECO:0000256" key="2">
    <source>
        <dbReference type="ARBA" id="ARBA00022692"/>
    </source>
</evidence>
<dbReference type="PANTHER" id="PTHR13504:SF34">
    <property type="entry name" value="PROTEIN ADENYLYLTRANSFERASE FICD"/>
    <property type="match status" value="1"/>
</dbReference>
<keyword evidence="4 10" id="KW-0547">Nucleotide-binding</keyword>
<evidence type="ECO:0000256" key="9">
    <source>
        <dbReference type="PIRSR" id="PIRSR640198-1"/>
    </source>
</evidence>
<dbReference type="AlphaFoldDB" id="A0A8J3XW20"/>
<proteinExistence type="predicted"/>
<comment type="caution">
    <text evidence="12">The sequence shown here is derived from an EMBL/GenBank/DDBJ whole genome shotgun (WGS) entry which is preliminary data.</text>
</comment>
<dbReference type="SUPFAM" id="SSF140931">
    <property type="entry name" value="Fic-like"/>
    <property type="match status" value="1"/>
</dbReference>
<keyword evidence="3" id="KW-0677">Repeat</keyword>
<dbReference type="GO" id="GO:0016020">
    <property type="term" value="C:membrane"/>
    <property type="evidence" value="ECO:0007669"/>
    <property type="project" value="UniProtKB-SubCell"/>
</dbReference>
<dbReference type="InterPro" id="IPR040198">
    <property type="entry name" value="Fido_containing"/>
</dbReference>
<dbReference type="Proteomes" id="UP000644610">
    <property type="component" value="Unassembled WGS sequence"/>
</dbReference>
<name>A0A8J3XW20_9ACTN</name>
<evidence type="ECO:0000256" key="6">
    <source>
        <dbReference type="ARBA" id="ARBA00022840"/>
    </source>
</evidence>
<evidence type="ECO:0000256" key="3">
    <source>
        <dbReference type="ARBA" id="ARBA00022737"/>
    </source>
</evidence>
<organism evidence="12 13">
    <name type="scientific">Planotetraspora silvatica</name>
    <dbReference type="NCBI Taxonomy" id="234614"/>
    <lineage>
        <taxon>Bacteria</taxon>
        <taxon>Bacillati</taxon>
        <taxon>Actinomycetota</taxon>
        <taxon>Actinomycetes</taxon>
        <taxon>Streptosporangiales</taxon>
        <taxon>Streptosporangiaceae</taxon>
        <taxon>Planotetraspora</taxon>
    </lineage>
</organism>
<gene>
    <name evidence="12" type="ORF">Psi02_76220</name>
</gene>
<reference evidence="12" key="1">
    <citation type="submission" date="2021-01" db="EMBL/GenBank/DDBJ databases">
        <title>Whole genome shotgun sequence of Planotetraspora silvatica NBRC 100141.</title>
        <authorList>
            <person name="Komaki H."/>
            <person name="Tamura T."/>
        </authorList>
    </citation>
    <scope>NUCLEOTIDE SEQUENCE</scope>
    <source>
        <strain evidence="12">NBRC 100141</strain>
    </source>
</reference>
<dbReference type="Gene3D" id="1.10.3290.10">
    <property type="entry name" value="Fido-like domain"/>
    <property type="match status" value="1"/>
</dbReference>
<keyword evidence="13" id="KW-1185">Reference proteome</keyword>
<evidence type="ECO:0000256" key="1">
    <source>
        <dbReference type="ARBA" id="ARBA00004167"/>
    </source>
</evidence>
<keyword evidence="5" id="KW-0802">TPR repeat</keyword>
<evidence type="ECO:0000256" key="5">
    <source>
        <dbReference type="ARBA" id="ARBA00022803"/>
    </source>
</evidence>
<dbReference type="PANTHER" id="PTHR13504">
    <property type="entry name" value="FIDO DOMAIN-CONTAINING PROTEIN DDB_G0283145"/>
    <property type="match status" value="1"/>
</dbReference>
<keyword evidence="8" id="KW-0472">Membrane</keyword>
<evidence type="ECO:0000256" key="10">
    <source>
        <dbReference type="PIRSR" id="PIRSR640198-2"/>
    </source>
</evidence>
<dbReference type="Pfam" id="PF02661">
    <property type="entry name" value="Fic"/>
    <property type="match status" value="1"/>
</dbReference>
<keyword evidence="2" id="KW-0812">Transmembrane</keyword>
<dbReference type="InterPro" id="IPR003812">
    <property type="entry name" value="Fido"/>
</dbReference>
<evidence type="ECO:0000313" key="12">
    <source>
        <dbReference type="EMBL" id="GII51198.1"/>
    </source>
</evidence>
<dbReference type="PROSITE" id="PS51459">
    <property type="entry name" value="FIDO"/>
    <property type="match status" value="1"/>
</dbReference>
<dbReference type="RefSeq" id="WP_203980707.1">
    <property type="nucleotide sequence ID" value="NZ_BAAAKY010000004.1"/>
</dbReference>
<sequence length="494" mass="55132">MADLQAGLDGSPYSIPALAERGDRVQALLDNIKAITSAAIVARQELIRNLKGLEKSLRRAHRVQELHESNRVEGLGPELLAHTYEILSGKTASDIENELGRFAITQSLHADARTREVLQIHGAKLLADIVMRDADRQFTEMDVRNLHHMVMGDHRTAGRYKIYVNSIAGADHVPFAPSDTPGAMMELVDWYARVRENRSLPPVLAAAAVHAWLAHIHPFEDGNGRVARLLANIIVGAAGLPPLIIRVAGDRNRYLNALAISDEGGDLAPLSGVFMRTLRRSIKDMQDPKWALKIFEQEIQQRAETSYSRWRDSFLHWLDGLAANLALHRLYLRTDPEEMIDRDGYNRIKSGTREGLVIGGIGSDWYPNCRAYLLLNPAEALFRWSRGEPTLSFLKYAPRAWSETVYAPMKSRVVEIIVRENLSEGVVLRDTKGNRGMSAEAAASFVAEHLSLDFRDGQARARVPILQPAPYRGSGLDNMVCPRLSPRTNRHSSD</sequence>
<feature type="active site" evidence="9">
    <location>
        <position position="217"/>
    </location>
</feature>
<dbReference type="EMBL" id="BOOQ01000063">
    <property type="protein sequence ID" value="GII51198.1"/>
    <property type="molecule type" value="Genomic_DNA"/>
</dbReference>
<accession>A0A8J3XW20</accession>
<keyword evidence="6 10" id="KW-0067">ATP-binding</keyword>
<feature type="binding site" evidence="10">
    <location>
        <begin position="221"/>
        <end position="228"/>
    </location>
    <ligand>
        <name>ATP</name>
        <dbReference type="ChEBI" id="CHEBI:30616"/>
    </ligand>
</feature>
<evidence type="ECO:0000256" key="4">
    <source>
        <dbReference type="ARBA" id="ARBA00022741"/>
    </source>
</evidence>
<evidence type="ECO:0000256" key="8">
    <source>
        <dbReference type="ARBA" id="ARBA00023136"/>
    </source>
</evidence>
<comment type="subcellular location">
    <subcellularLocation>
        <location evidence="1">Membrane</location>
        <topology evidence="1">Single-pass membrane protein</topology>
    </subcellularLocation>
</comment>
<keyword evidence="7" id="KW-1133">Transmembrane helix</keyword>
<evidence type="ECO:0000259" key="11">
    <source>
        <dbReference type="PROSITE" id="PS51459"/>
    </source>
</evidence>
<feature type="domain" description="Fido" evidence="11">
    <location>
        <begin position="138"/>
        <end position="276"/>
    </location>
</feature>
<protein>
    <recommendedName>
        <fullName evidence="11">Fido domain-containing protein</fullName>
    </recommendedName>
</protein>